<evidence type="ECO:0000256" key="7">
    <source>
        <dbReference type="ARBA" id="ARBA00022801"/>
    </source>
</evidence>
<evidence type="ECO:0000256" key="16">
    <source>
        <dbReference type="ARBA" id="ARBA00042798"/>
    </source>
</evidence>
<accession>A0A098QWI7</accession>
<name>A0A098QWI7_9SPIO</name>
<evidence type="ECO:0000256" key="15">
    <source>
        <dbReference type="ARBA" id="ARBA00041979"/>
    </source>
</evidence>
<evidence type="ECO:0000256" key="13">
    <source>
        <dbReference type="ARBA" id="ARBA00040794"/>
    </source>
</evidence>
<keyword evidence="8" id="KW-0460">Magnesium</keyword>
<evidence type="ECO:0000256" key="10">
    <source>
        <dbReference type="ARBA" id="ARBA00035861"/>
    </source>
</evidence>
<comment type="cofactor">
    <cofactor evidence="1">
        <name>Mg(2+)</name>
        <dbReference type="ChEBI" id="CHEBI:18420"/>
    </cofactor>
</comment>
<gene>
    <name evidence="19" type="ORF">DC28_08945</name>
</gene>
<dbReference type="InterPro" id="IPR015797">
    <property type="entry name" value="NUDIX_hydrolase-like_dom_sf"/>
</dbReference>
<evidence type="ECO:0000256" key="17">
    <source>
        <dbReference type="RuleBase" id="RU003476"/>
    </source>
</evidence>
<dbReference type="GO" id="GO:0035539">
    <property type="term" value="F:8-oxo-7,8-dihydrodeoxyguanosine triphosphate pyrophosphatase activity"/>
    <property type="evidence" value="ECO:0007669"/>
    <property type="project" value="UniProtKB-EC"/>
</dbReference>
<dbReference type="AlphaFoldDB" id="A0A098QWI7"/>
<dbReference type="PANTHER" id="PTHR47707:SF1">
    <property type="entry name" value="NUDIX HYDROLASE FAMILY PROTEIN"/>
    <property type="match status" value="1"/>
</dbReference>
<dbReference type="SUPFAM" id="SSF55811">
    <property type="entry name" value="Nudix"/>
    <property type="match status" value="1"/>
</dbReference>
<dbReference type="InterPro" id="IPR047127">
    <property type="entry name" value="MutT-like"/>
</dbReference>
<dbReference type="InterPro" id="IPR000086">
    <property type="entry name" value="NUDIX_hydrolase_dom"/>
</dbReference>
<dbReference type="EC" id="3.6.1.55" evidence="12"/>
<dbReference type="GO" id="GO:0006260">
    <property type="term" value="P:DNA replication"/>
    <property type="evidence" value="ECO:0007669"/>
    <property type="project" value="UniProtKB-KW"/>
</dbReference>
<dbReference type="GO" id="GO:0044715">
    <property type="term" value="F:8-oxo-dGDP phosphatase activity"/>
    <property type="evidence" value="ECO:0007669"/>
    <property type="project" value="TreeGrafter"/>
</dbReference>
<keyword evidence="9" id="KW-0234">DNA repair</keyword>
<dbReference type="InterPro" id="IPR020476">
    <property type="entry name" value="Nudix_hydrolase"/>
</dbReference>
<evidence type="ECO:0000256" key="4">
    <source>
        <dbReference type="ARBA" id="ARBA00022705"/>
    </source>
</evidence>
<evidence type="ECO:0000256" key="9">
    <source>
        <dbReference type="ARBA" id="ARBA00023204"/>
    </source>
</evidence>
<protein>
    <recommendedName>
        <fullName evidence="13">8-oxo-dGTP diphosphatase</fullName>
        <ecNumber evidence="12">3.6.1.55</ecNumber>
    </recommendedName>
    <alternativeName>
        <fullName evidence="16">7,8-dihydro-8-oxoguanine-triphosphatase</fullName>
    </alternativeName>
    <alternativeName>
        <fullName evidence="15">Mutator protein MutT</fullName>
    </alternativeName>
    <alternativeName>
        <fullName evidence="14">dGTP pyrophosphohydrolase</fullName>
    </alternativeName>
</protein>
<dbReference type="eggNOG" id="COG0494">
    <property type="taxonomic scope" value="Bacteria"/>
</dbReference>
<comment type="similarity">
    <text evidence="2 17">Belongs to the Nudix hydrolase family.</text>
</comment>
<dbReference type="GO" id="GO:0006281">
    <property type="term" value="P:DNA repair"/>
    <property type="evidence" value="ECO:0007669"/>
    <property type="project" value="UniProtKB-KW"/>
</dbReference>
<comment type="catalytic activity">
    <reaction evidence="10">
        <text>8-oxo-dGTP + H2O = 8-oxo-dGMP + diphosphate + H(+)</text>
        <dbReference type="Rhea" id="RHEA:31575"/>
        <dbReference type="ChEBI" id="CHEBI:15377"/>
        <dbReference type="ChEBI" id="CHEBI:15378"/>
        <dbReference type="ChEBI" id="CHEBI:33019"/>
        <dbReference type="ChEBI" id="CHEBI:63224"/>
        <dbReference type="ChEBI" id="CHEBI:77896"/>
        <dbReference type="EC" id="3.6.1.55"/>
    </reaction>
</comment>
<dbReference type="CDD" id="cd03425">
    <property type="entry name" value="NUDIX_MutT_NudA_like"/>
    <property type="match status" value="1"/>
</dbReference>
<organism evidence="19 20">
    <name type="scientific">Spirochaeta lutea</name>
    <dbReference type="NCBI Taxonomy" id="1480694"/>
    <lineage>
        <taxon>Bacteria</taxon>
        <taxon>Pseudomonadati</taxon>
        <taxon>Spirochaetota</taxon>
        <taxon>Spirochaetia</taxon>
        <taxon>Spirochaetales</taxon>
        <taxon>Spirochaetaceae</taxon>
        <taxon>Spirochaeta</taxon>
    </lineage>
</organism>
<evidence type="ECO:0000313" key="20">
    <source>
        <dbReference type="Proteomes" id="UP000029692"/>
    </source>
</evidence>
<dbReference type="RefSeq" id="WP_037547940.1">
    <property type="nucleotide sequence ID" value="NZ_JNUP01000064.1"/>
</dbReference>
<dbReference type="InterPro" id="IPR020084">
    <property type="entry name" value="NUDIX_hydrolase_CS"/>
</dbReference>
<dbReference type="GO" id="GO:0046872">
    <property type="term" value="F:metal ion binding"/>
    <property type="evidence" value="ECO:0007669"/>
    <property type="project" value="UniProtKB-KW"/>
</dbReference>
<keyword evidence="20" id="KW-1185">Reference proteome</keyword>
<reference evidence="19 20" key="1">
    <citation type="submission" date="2014-05" db="EMBL/GenBank/DDBJ databases">
        <title>De novo Genome Sequence of Spirocheata sp.</title>
        <authorList>
            <person name="Shivani Y."/>
            <person name="Subhash Y."/>
            <person name="Tushar L."/>
            <person name="Sasikala C."/>
            <person name="Ramana C.V."/>
        </authorList>
    </citation>
    <scope>NUCLEOTIDE SEQUENCE [LARGE SCALE GENOMIC DNA]</scope>
    <source>
        <strain evidence="19 20">JC230</strain>
    </source>
</reference>
<evidence type="ECO:0000256" key="3">
    <source>
        <dbReference type="ARBA" id="ARBA00022457"/>
    </source>
</evidence>
<comment type="caution">
    <text evidence="19">The sequence shown here is derived from an EMBL/GenBank/DDBJ whole genome shotgun (WGS) entry which is preliminary data.</text>
</comment>
<evidence type="ECO:0000256" key="5">
    <source>
        <dbReference type="ARBA" id="ARBA00022723"/>
    </source>
</evidence>
<evidence type="ECO:0000256" key="2">
    <source>
        <dbReference type="ARBA" id="ARBA00005582"/>
    </source>
</evidence>
<dbReference type="PROSITE" id="PS51462">
    <property type="entry name" value="NUDIX"/>
    <property type="match status" value="1"/>
</dbReference>
<dbReference type="PROSITE" id="PS00893">
    <property type="entry name" value="NUDIX_BOX"/>
    <property type="match status" value="1"/>
</dbReference>
<dbReference type="GO" id="GO:0008413">
    <property type="term" value="F:8-oxo-7,8-dihydroguanosine triphosphate pyrophosphatase activity"/>
    <property type="evidence" value="ECO:0007669"/>
    <property type="project" value="TreeGrafter"/>
</dbReference>
<dbReference type="Pfam" id="PF00293">
    <property type="entry name" value="NUDIX"/>
    <property type="match status" value="1"/>
</dbReference>
<evidence type="ECO:0000256" key="11">
    <source>
        <dbReference type="ARBA" id="ARBA00036904"/>
    </source>
</evidence>
<feature type="domain" description="Nudix hydrolase" evidence="18">
    <location>
        <begin position="1"/>
        <end position="133"/>
    </location>
</feature>
<evidence type="ECO:0000256" key="12">
    <source>
        <dbReference type="ARBA" id="ARBA00038905"/>
    </source>
</evidence>
<keyword evidence="7 17" id="KW-0378">Hydrolase</keyword>
<dbReference type="GO" id="GO:0044716">
    <property type="term" value="F:8-oxo-GDP phosphatase activity"/>
    <property type="evidence" value="ECO:0007669"/>
    <property type="project" value="TreeGrafter"/>
</dbReference>
<dbReference type="Proteomes" id="UP000029692">
    <property type="component" value="Unassembled WGS sequence"/>
</dbReference>
<dbReference type="EMBL" id="JNUP01000064">
    <property type="protein sequence ID" value="KGE71916.1"/>
    <property type="molecule type" value="Genomic_DNA"/>
</dbReference>
<keyword evidence="6" id="KW-0227">DNA damage</keyword>
<sequence length="136" mass="15052">MNTLVVAAAICIDTSGRILLGRRRPTKKNAGLWELPGGKVESEETAPEALVRELREELGIESRIIRHYMDSASPTQTGTLLLTCFLVELHNPAVQSTDHDLLQWYSPHELARVVSDEGLVSLPDIPVLKQLLVDCN</sequence>
<evidence type="ECO:0000256" key="8">
    <source>
        <dbReference type="ARBA" id="ARBA00022842"/>
    </source>
</evidence>
<keyword evidence="5" id="KW-0479">Metal-binding</keyword>
<evidence type="ECO:0000313" key="19">
    <source>
        <dbReference type="EMBL" id="KGE71916.1"/>
    </source>
</evidence>
<dbReference type="PRINTS" id="PR00502">
    <property type="entry name" value="NUDIXFAMILY"/>
</dbReference>
<keyword evidence="3" id="KW-0515">Mutator protein</keyword>
<dbReference type="STRING" id="1480694.DC28_08945"/>
<evidence type="ECO:0000259" key="18">
    <source>
        <dbReference type="PROSITE" id="PS51462"/>
    </source>
</evidence>
<evidence type="ECO:0000256" key="1">
    <source>
        <dbReference type="ARBA" id="ARBA00001946"/>
    </source>
</evidence>
<keyword evidence="4" id="KW-0235">DNA replication</keyword>
<evidence type="ECO:0000256" key="14">
    <source>
        <dbReference type="ARBA" id="ARBA00041592"/>
    </source>
</evidence>
<comment type="catalytic activity">
    <reaction evidence="11">
        <text>8-oxo-GTP + H2O = 8-oxo-GMP + diphosphate + H(+)</text>
        <dbReference type="Rhea" id="RHEA:67616"/>
        <dbReference type="ChEBI" id="CHEBI:15377"/>
        <dbReference type="ChEBI" id="CHEBI:15378"/>
        <dbReference type="ChEBI" id="CHEBI:33019"/>
        <dbReference type="ChEBI" id="CHEBI:143553"/>
        <dbReference type="ChEBI" id="CHEBI:145694"/>
    </reaction>
</comment>
<proteinExistence type="inferred from homology"/>
<dbReference type="Gene3D" id="3.90.79.10">
    <property type="entry name" value="Nucleoside Triphosphate Pyrophosphohydrolase"/>
    <property type="match status" value="1"/>
</dbReference>
<dbReference type="PANTHER" id="PTHR47707">
    <property type="entry name" value="8-OXO-DGTP DIPHOSPHATASE"/>
    <property type="match status" value="1"/>
</dbReference>
<evidence type="ECO:0000256" key="6">
    <source>
        <dbReference type="ARBA" id="ARBA00022763"/>
    </source>
</evidence>